<evidence type="ECO:0000259" key="13">
    <source>
        <dbReference type="Pfam" id="PF12627"/>
    </source>
</evidence>
<evidence type="ECO:0000256" key="5">
    <source>
        <dbReference type="ARBA" id="ARBA00022723"/>
    </source>
</evidence>
<dbReference type="GO" id="GO:0046872">
    <property type="term" value="F:metal ion binding"/>
    <property type="evidence" value="ECO:0007669"/>
    <property type="project" value="UniProtKB-KW"/>
</dbReference>
<evidence type="ECO:0000256" key="8">
    <source>
        <dbReference type="ARBA" id="ARBA00022840"/>
    </source>
</evidence>
<keyword evidence="6" id="KW-0547">Nucleotide-binding</keyword>
<gene>
    <name evidence="14" type="ORF">COS38_02680</name>
</gene>
<evidence type="ECO:0000256" key="2">
    <source>
        <dbReference type="ARBA" id="ARBA00022679"/>
    </source>
</evidence>
<evidence type="ECO:0000259" key="12">
    <source>
        <dbReference type="Pfam" id="PF01743"/>
    </source>
</evidence>
<evidence type="ECO:0000256" key="1">
    <source>
        <dbReference type="ARBA" id="ARBA00001946"/>
    </source>
</evidence>
<feature type="domain" description="tRNA nucleotidyltransferase/poly(A) polymerase RNA and SrmB- binding" evidence="13">
    <location>
        <begin position="193"/>
        <end position="254"/>
    </location>
</feature>
<dbReference type="SUPFAM" id="SSF81891">
    <property type="entry name" value="Poly A polymerase C-terminal region-like"/>
    <property type="match status" value="1"/>
</dbReference>
<evidence type="ECO:0000256" key="9">
    <source>
        <dbReference type="ARBA" id="ARBA00022842"/>
    </source>
</evidence>
<keyword evidence="4" id="KW-0548">Nucleotidyltransferase</keyword>
<protein>
    <recommendedName>
        <fullName evidence="16">HD domain-containing protein</fullName>
    </recommendedName>
</protein>
<keyword evidence="10 11" id="KW-0694">RNA-binding</keyword>
<accession>A0A2M7CHX9</accession>
<dbReference type="PANTHER" id="PTHR47545">
    <property type="entry name" value="MULTIFUNCTIONAL CCA PROTEIN"/>
    <property type="match status" value="1"/>
</dbReference>
<name>A0A2M7CHX9_9BACT</name>
<dbReference type="InterPro" id="IPR043519">
    <property type="entry name" value="NT_sf"/>
</dbReference>
<organism evidence="14 15">
    <name type="scientific">Candidatus Berkelbacteria bacterium CG03_land_8_20_14_0_80_40_36</name>
    <dbReference type="NCBI Taxonomy" id="1974509"/>
    <lineage>
        <taxon>Bacteria</taxon>
        <taxon>Candidatus Berkelbacteria</taxon>
    </lineage>
</organism>
<dbReference type="GO" id="GO:0003723">
    <property type="term" value="F:RNA binding"/>
    <property type="evidence" value="ECO:0007669"/>
    <property type="project" value="UniProtKB-KW"/>
</dbReference>
<dbReference type="InterPro" id="IPR002646">
    <property type="entry name" value="PolA_pol_head_dom"/>
</dbReference>
<dbReference type="InterPro" id="IPR003607">
    <property type="entry name" value="HD/PDEase_dom"/>
</dbReference>
<evidence type="ECO:0000256" key="10">
    <source>
        <dbReference type="ARBA" id="ARBA00022884"/>
    </source>
</evidence>
<dbReference type="Gene3D" id="3.30.460.10">
    <property type="entry name" value="Beta Polymerase, domain 2"/>
    <property type="match status" value="1"/>
</dbReference>
<evidence type="ECO:0000256" key="3">
    <source>
        <dbReference type="ARBA" id="ARBA00022694"/>
    </source>
</evidence>
<dbReference type="SUPFAM" id="SSF81301">
    <property type="entry name" value="Nucleotidyltransferase"/>
    <property type="match status" value="1"/>
</dbReference>
<dbReference type="Pfam" id="PF12627">
    <property type="entry name" value="PolyA_pol_RNAbd"/>
    <property type="match status" value="1"/>
</dbReference>
<dbReference type="GO" id="GO:0016779">
    <property type="term" value="F:nucleotidyltransferase activity"/>
    <property type="evidence" value="ECO:0007669"/>
    <property type="project" value="UniProtKB-KW"/>
</dbReference>
<dbReference type="AlphaFoldDB" id="A0A2M7CHX9"/>
<dbReference type="InterPro" id="IPR032828">
    <property type="entry name" value="PolyA_RNA-bd"/>
</dbReference>
<dbReference type="GO" id="GO:0008033">
    <property type="term" value="P:tRNA processing"/>
    <property type="evidence" value="ECO:0007669"/>
    <property type="project" value="UniProtKB-KW"/>
</dbReference>
<keyword evidence="7" id="KW-0692">RNA repair</keyword>
<keyword evidence="2 11" id="KW-0808">Transferase</keyword>
<comment type="cofactor">
    <cofactor evidence="1">
        <name>Mg(2+)</name>
        <dbReference type="ChEBI" id="CHEBI:18420"/>
    </cofactor>
</comment>
<evidence type="ECO:0000256" key="6">
    <source>
        <dbReference type="ARBA" id="ARBA00022741"/>
    </source>
</evidence>
<keyword evidence="9" id="KW-0460">Magnesium</keyword>
<dbReference type="CDD" id="cd00077">
    <property type="entry name" value="HDc"/>
    <property type="match status" value="1"/>
</dbReference>
<reference evidence="15" key="1">
    <citation type="submission" date="2017-09" db="EMBL/GenBank/DDBJ databases">
        <title>Depth-based differentiation of microbial function through sediment-hosted aquifers and enrichment of novel symbionts in the deep terrestrial subsurface.</title>
        <authorList>
            <person name="Probst A.J."/>
            <person name="Ladd B."/>
            <person name="Jarett J.K."/>
            <person name="Geller-Mcgrath D.E."/>
            <person name="Sieber C.M.K."/>
            <person name="Emerson J.B."/>
            <person name="Anantharaman K."/>
            <person name="Thomas B.C."/>
            <person name="Malmstrom R."/>
            <person name="Stieglmeier M."/>
            <person name="Klingl A."/>
            <person name="Woyke T."/>
            <person name="Ryan C.M."/>
            <person name="Banfield J.F."/>
        </authorList>
    </citation>
    <scope>NUCLEOTIDE SEQUENCE [LARGE SCALE GENOMIC DNA]</scope>
</reference>
<keyword evidence="8" id="KW-0067">ATP-binding</keyword>
<dbReference type="GO" id="GO:0005524">
    <property type="term" value="F:ATP binding"/>
    <property type="evidence" value="ECO:0007669"/>
    <property type="project" value="UniProtKB-KW"/>
</dbReference>
<proteinExistence type="inferred from homology"/>
<evidence type="ECO:0000313" key="14">
    <source>
        <dbReference type="EMBL" id="PIV25233.1"/>
    </source>
</evidence>
<sequence>MNPENNPTSQSEIMHKEIKAPEKITEICQAIEQAEGQCYIVGGWVRDQLLSNNSKPACCQTRDIDLEIFGLKKEQLEKTLQNFGLTKEIGKSFAVYKIDDIDVALARLENKTGPRHTDFEVKTSPNFTPEQTSRRRDFTVNALMYDPLKNKVLDFHNGLPDLDNKTLRLVDEKTFTEDPLRVYRLASLSSRLGFEIEPATFEICRQMVPKLKHLPKERVGEEWKKIMLAPNPSQGLEILEKLGVLKLYFPEIDQMVGARQDPIYHPEGDVWTHTLLAINEGAKRTKNKKNRLSIMLAILVHDIGKPSQTEQKPNGRISHYKHESRKVVEPLIHSFLNKLNFSHLDQDRLRHKVVNLVCDHMTIIHLTQNMDNGQVIDRSLRRLSSRLRPATLRQLIDVGASDHKATRGEKDKFKGEALLKRADELAILDNQPQPILTGRDLIDNGLTAGPKFGEILRQAYNDQLDGKINSKDEALQWLKSYLQS</sequence>
<evidence type="ECO:0000256" key="4">
    <source>
        <dbReference type="ARBA" id="ARBA00022695"/>
    </source>
</evidence>
<comment type="caution">
    <text evidence="14">The sequence shown here is derived from an EMBL/GenBank/DDBJ whole genome shotgun (WGS) entry which is preliminary data.</text>
</comment>
<keyword evidence="3" id="KW-0819">tRNA processing</keyword>
<dbReference type="Proteomes" id="UP000229966">
    <property type="component" value="Unassembled WGS sequence"/>
</dbReference>
<feature type="domain" description="Poly A polymerase head" evidence="12">
    <location>
        <begin position="38"/>
        <end position="168"/>
    </location>
</feature>
<dbReference type="GO" id="GO:0042245">
    <property type="term" value="P:RNA repair"/>
    <property type="evidence" value="ECO:0007669"/>
    <property type="project" value="UniProtKB-KW"/>
</dbReference>
<dbReference type="PANTHER" id="PTHR47545:SF1">
    <property type="entry name" value="MULTIFUNCTIONAL CCA PROTEIN"/>
    <property type="match status" value="1"/>
</dbReference>
<dbReference type="Pfam" id="PF01743">
    <property type="entry name" value="PolyA_pol"/>
    <property type="match status" value="1"/>
</dbReference>
<comment type="similarity">
    <text evidence="11">Belongs to the tRNA nucleotidyltransferase/poly(A) polymerase family.</text>
</comment>
<dbReference type="InterPro" id="IPR050124">
    <property type="entry name" value="tRNA_CCA-adding_enzyme"/>
</dbReference>
<dbReference type="EMBL" id="PEUM01000076">
    <property type="protein sequence ID" value="PIV25233.1"/>
    <property type="molecule type" value="Genomic_DNA"/>
</dbReference>
<keyword evidence="5" id="KW-0479">Metal-binding</keyword>
<evidence type="ECO:0000256" key="7">
    <source>
        <dbReference type="ARBA" id="ARBA00022800"/>
    </source>
</evidence>
<evidence type="ECO:0008006" key="16">
    <source>
        <dbReference type="Google" id="ProtNLM"/>
    </source>
</evidence>
<evidence type="ECO:0000256" key="11">
    <source>
        <dbReference type="RuleBase" id="RU003953"/>
    </source>
</evidence>
<dbReference type="Gene3D" id="1.10.3090.10">
    <property type="entry name" value="cca-adding enzyme, domain 2"/>
    <property type="match status" value="2"/>
</dbReference>
<dbReference type="CDD" id="cd05398">
    <property type="entry name" value="NT_ClassII-CCAase"/>
    <property type="match status" value="1"/>
</dbReference>
<evidence type="ECO:0000313" key="15">
    <source>
        <dbReference type="Proteomes" id="UP000229966"/>
    </source>
</evidence>